<dbReference type="InterPro" id="IPR020449">
    <property type="entry name" value="Tscrpt_reg_AraC-type_HTH"/>
</dbReference>
<dbReference type="PROSITE" id="PS00041">
    <property type="entry name" value="HTH_ARAC_FAMILY_1"/>
    <property type="match status" value="1"/>
</dbReference>
<reference evidence="5 6" key="1">
    <citation type="submission" date="2024-10" db="EMBL/GenBank/DDBJ databases">
        <title>The Natural Products Discovery Center: Release of the First 8490 Sequenced Strains for Exploring Actinobacteria Biosynthetic Diversity.</title>
        <authorList>
            <person name="Kalkreuter E."/>
            <person name="Kautsar S.A."/>
            <person name="Yang D."/>
            <person name="Bader C.D."/>
            <person name="Teijaro C.N."/>
            <person name="Fluegel L."/>
            <person name="Davis C.M."/>
            <person name="Simpson J.R."/>
            <person name="Lauterbach L."/>
            <person name="Steele A.D."/>
            <person name="Gui C."/>
            <person name="Meng S."/>
            <person name="Li G."/>
            <person name="Viehrig K."/>
            <person name="Ye F."/>
            <person name="Su P."/>
            <person name="Kiefer A.F."/>
            <person name="Nichols A."/>
            <person name="Cepeda A.J."/>
            <person name="Yan W."/>
            <person name="Fan B."/>
            <person name="Jiang Y."/>
            <person name="Adhikari A."/>
            <person name="Zheng C.-J."/>
            <person name="Schuster L."/>
            <person name="Cowan T.M."/>
            <person name="Smanski M.J."/>
            <person name="Chevrette M.G."/>
            <person name="De Carvalho L.P.S."/>
            <person name="Shen B."/>
        </authorList>
    </citation>
    <scope>NUCLEOTIDE SEQUENCE [LARGE SCALE GENOMIC DNA]</scope>
    <source>
        <strain evidence="5 6">NPDC051599</strain>
    </source>
</reference>
<dbReference type="PRINTS" id="PR00032">
    <property type="entry name" value="HTHARAC"/>
</dbReference>
<proteinExistence type="predicted"/>
<dbReference type="Pfam" id="PF12833">
    <property type="entry name" value="HTH_18"/>
    <property type="match status" value="1"/>
</dbReference>
<organism evidence="5 6">
    <name type="scientific">Streptomyces cellulosae</name>
    <dbReference type="NCBI Taxonomy" id="1968"/>
    <lineage>
        <taxon>Bacteria</taxon>
        <taxon>Bacillati</taxon>
        <taxon>Actinomycetota</taxon>
        <taxon>Actinomycetes</taxon>
        <taxon>Kitasatosporales</taxon>
        <taxon>Streptomycetaceae</taxon>
        <taxon>Streptomyces</taxon>
    </lineage>
</organism>
<dbReference type="RefSeq" id="WP_398662723.1">
    <property type="nucleotide sequence ID" value="NZ_JBITDC010000033.1"/>
</dbReference>
<accession>A0ABW7YH82</accession>
<evidence type="ECO:0000256" key="2">
    <source>
        <dbReference type="ARBA" id="ARBA00023125"/>
    </source>
</evidence>
<dbReference type="InterPro" id="IPR018062">
    <property type="entry name" value="HTH_AraC-typ_CS"/>
</dbReference>
<protein>
    <submittedName>
        <fullName evidence="5">Helix-turn-helix transcriptional regulator</fullName>
    </submittedName>
</protein>
<keyword evidence="2" id="KW-0238">DNA-binding</keyword>
<dbReference type="EMBL" id="JBITDC010000033">
    <property type="protein sequence ID" value="MFI5681773.1"/>
    <property type="molecule type" value="Genomic_DNA"/>
</dbReference>
<dbReference type="PROSITE" id="PS01124">
    <property type="entry name" value="HTH_ARAC_FAMILY_2"/>
    <property type="match status" value="1"/>
</dbReference>
<dbReference type="Gene3D" id="1.10.10.60">
    <property type="entry name" value="Homeodomain-like"/>
    <property type="match status" value="2"/>
</dbReference>
<dbReference type="InterPro" id="IPR050204">
    <property type="entry name" value="AraC_XylS_family_regulators"/>
</dbReference>
<evidence type="ECO:0000313" key="5">
    <source>
        <dbReference type="EMBL" id="MFI5681773.1"/>
    </source>
</evidence>
<dbReference type="InterPro" id="IPR009057">
    <property type="entry name" value="Homeodomain-like_sf"/>
</dbReference>
<dbReference type="SMART" id="SM00342">
    <property type="entry name" value="HTH_ARAC"/>
    <property type="match status" value="1"/>
</dbReference>
<dbReference type="InterPro" id="IPR018060">
    <property type="entry name" value="HTH_AraC"/>
</dbReference>
<comment type="caution">
    <text evidence="5">The sequence shown here is derived from an EMBL/GenBank/DDBJ whole genome shotgun (WGS) entry which is preliminary data.</text>
</comment>
<keyword evidence="6" id="KW-1185">Reference proteome</keyword>
<evidence type="ECO:0000259" key="4">
    <source>
        <dbReference type="PROSITE" id="PS01124"/>
    </source>
</evidence>
<dbReference type="PANTHER" id="PTHR46796:SF7">
    <property type="entry name" value="ARAC FAMILY TRANSCRIPTIONAL REGULATOR"/>
    <property type="match status" value="1"/>
</dbReference>
<dbReference type="Proteomes" id="UP001612415">
    <property type="component" value="Unassembled WGS sequence"/>
</dbReference>
<dbReference type="SUPFAM" id="SSF46689">
    <property type="entry name" value="Homeodomain-like"/>
    <property type="match status" value="1"/>
</dbReference>
<dbReference type="PANTHER" id="PTHR46796">
    <property type="entry name" value="HTH-TYPE TRANSCRIPTIONAL ACTIVATOR RHAS-RELATED"/>
    <property type="match status" value="1"/>
</dbReference>
<sequence length="88" mass="9783">MESLARTVTTSRPAFARQFKEVVGHTPLAYLSRVRIDLAARLLRDTDNPIGDIAQAVGFRSEFAFSRAFSREQGIAPGRYRRTASVPS</sequence>
<feature type="domain" description="HTH araC/xylS-type" evidence="4">
    <location>
        <begin position="1"/>
        <end position="83"/>
    </location>
</feature>
<keyword evidence="3" id="KW-0804">Transcription</keyword>
<gene>
    <name evidence="5" type="ORF">ACIA8P_45620</name>
</gene>
<evidence type="ECO:0000256" key="3">
    <source>
        <dbReference type="ARBA" id="ARBA00023163"/>
    </source>
</evidence>
<evidence type="ECO:0000256" key="1">
    <source>
        <dbReference type="ARBA" id="ARBA00023015"/>
    </source>
</evidence>
<evidence type="ECO:0000313" key="6">
    <source>
        <dbReference type="Proteomes" id="UP001612415"/>
    </source>
</evidence>
<name>A0ABW7YH82_STRCE</name>
<keyword evidence="1" id="KW-0805">Transcription regulation</keyword>